<protein>
    <recommendedName>
        <fullName evidence="3">Spo0E family sporulation regulatory protein-aspartic acid phosphatase</fullName>
    </recommendedName>
</protein>
<gene>
    <name evidence="1" type="ORF">HNP81_003659</name>
</gene>
<evidence type="ECO:0000313" key="2">
    <source>
        <dbReference type="Proteomes" id="UP000626697"/>
    </source>
</evidence>
<dbReference type="InterPro" id="IPR018540">
    <property type="entry name" value="Spo0E-like"/>
</dbReference>
<dbReference type="SUPFAM" id="SSF140500">
    <property type="entry name" value="BAS1536-like"/>
    <property type="match status" value="1"/>
</dbReference>
<evidence type="ECO:0000313" key="1">
    <source>
        <dbReference type="EMBL" id="MBA9028339.1"/>
    </source>
</evidence>
<evidence type="ECO:0008006" key="3">
    <source>
        <dbReference type="Google" id="ProtNLM"/>
    </source>
</evidence>
<dbReference type="RefSeq" id="WP_246399416.1">
    <property type="nucleotide sequence ID" value="NZ_JACJHX010000013.1"/>
</dbReference>
<accession>A0ABR6CTH4</accession>
<dbReference type="InterPro" id="IPR036638">
    <property type="entry name" value="HLH_DNA-bd_sf"/>
</dbReference>
<dbReference type="EMBL" id="JACJHX010000013">
    <property type="protein sequence ID" value="MBA9028339.1"/>
    <property type="molecule type" value="Genomic_DNA"/>
</dbReference>
<sequence>MKTTTLNDAPIEIELMRKELIKAGLELGLTAPKTLYLSQKLDKLMIVSICSKCIPFFPE</sequence>
<dbReference type="Gene3D" id="4.10.280.10">
    <property type="entry name" value="Helix-loop-helix DNA-binding domain"/>
    <property type="match status" value="1"/>
</dbReference>
<dbReference type="InterPro" id="IPR037208">
    <property type="entry name" value="Spo0E-like_sf"/>
</dbReference>
<comment type="caution">
    <text evidence="1">The sequence shown here is derived from an EMBL/GenBank/DDBJ whole genome shotgun (WGS) entry which is preliminary data.</text>
</comment>
<name>A0ABR6CTH4_9BACI</name>
<reference evidence="1 2" key="1">
    <citation type="submission" date="2020-08" db="EMBL/GenBank/DDBJ databases">
        <title>Genomic Encyclopedia of Type Strains, Phase IV (KMG-IV): sequencing the most valuable type-strain genomes for metagenomic binning, comparative biology and taxonomic classification.</title>
        <authorList>
            <person name="Goeker M."/>
        </authorList>
    </citation>
    <scope>NUCLEOTIDE SEQUENCE [LARGE SCALE GENOMIC DNA]</scope>
    <source>
        <strain evidence="1 2">DSM 105481</strain>
    </source>
</reference>
<proteinExistence type="predicted"/>
<organism evidence="1 2">
    <name type="scientific">Peribacillus huizhouensis</name>
    <dbReference type="NCBI Taxonomy" id="1501239"/>
    <lineage>
        <taxon>Bacteria</taxon>
        <taxon>Bacillati</taxon>
        <taxon>Bacillota</taxon>
        <taxon>Bacilli</taxon>
        <taxon>Bacillales</taxon>
        <taxon>Bacillaceae</taxon>
        <taxon>Peribacillus</taxon>
    </lineage>
</organism>
<keyword evidence="2" id="KW-1185">Reference proteome</keyword>
<dbReference type="Pfam" id="PF09388">
    <property type="entry name" value="SpoOE-like"/>
    <property type="match status" value="1"/>
</dbReference>
<dbReference type="Proteomes" id="UP000626697">
    <property type="component" value="Unassembled WGS sequence"/>
</dbReference>